<gene>
    <name evidence="3" type="ORF">POM88_003315</name>
</gene>
<dbReference type="PANTHER" id="PTHR48258">
    <property type="entry name" value="DUF4218 DOMAIN-CONTAINING PROTEIN-RELATED"/>
    <property type="match status" value="1"/>
</dbReference>
<dbReference type="PANTHER" id="PTHR48258:SF4">
    <property type="entry name" value="DUF4216 DOMAIN-CONTAINING PROTEIN"/>
    <property type="match status" value="1"/>
</dbReference>
<organism evidence="3 4">
    <name type="scientific">Heracleum sosnowskyi</name>
    <dbReference type="NCBI Taxonomy" id="360622"/>
    <lineage>
        <taxon>Eukaryota</taxon>
        <taxon>Viridiplantae</taxon>
        <taxon>Streptophyta</taxon>
        <taxon>Embryophyta</taxon>
        <taxon>Tracheophyta</taxon>
        <taxon>Spermatophyta</taxon>
        <taxon>Magnoliopsida</taxon>
        <taxon>eudicotyledons</taxon>
        <taxon>Gunneridae</taxon>
        <taxon>Pentapetalae</taxon>
        <taxon>asterids</taxon>
        <taxon>campanulids</taxon>
        <taxon>Apiales</taxon>
        <taxon>Apiaceae</taxon>
        <taxon>Apioideae</taxon>
        <taxon>apioid superclade</taxon>
        <taxon>Tordylieae</taxon>
        <taxon>Tordyliinae</taxon>
        <taxon>Heracleum</taxon>
    </lineage>
</organism>
<feature type="compositionally biased region" description="Acidic residues" evidence="1">
    <location>
        <begin position="249"/>
        <end position="269"/>
    </location>
</feature>
<feature type="region of interest" description="Disordered" evidence="1">
    <location>
        <begin position="239"/>
        <end position="284"/>
    </location>
</feature>
<protein>
    <recommendedName>
        <fullName evidence="2">DUF4216 domain-containing protein</fullName>
    </recommendedName>
</protein>
<dbReference type="Pfam" id="PF13952">
    <property type="entry name" value="DUF4216"/>
    <property type="match status" value="1"/>
</dbReference>
<dbReference type="InterPro" id="IPR025312">
    <property type="entry name" value="DUF4216"/>
</dbReference>
<dbReference type="AlphaFoldDB" id="A0AAD8N6R4"/>
<keyword evidence="4" id="KW-1185">Reference proteome</keyword>
<evidence type="ECO:0000313" key="3">
    <source>
        <dbReference type="EMBL" id="KAK1403710.1"/>
    </source>
</evidence>
<evidence type="ECO:0000256" key="1">
    <source>
        <dbReference type="SAM" id="MobiDB-lite"/>
    </source>
</evidence>
<reference evidence="3" key="1">
    <citation type="submission" date="2023-02" db="EMBL/GenBank/DDBJ databases">
        <title>Genome of toxic invasive species Heracleum sosnowskyi carries increased number of genes despite the absence of recent whole-genome duplications.</title>
        <authorList>
            <person name="Schelkunov M."/>
            <person name="Shtratnikova V."/>
            <person name="Makarenko M."/>
            <person name="Klepikova A."/>
            <person name="Omelchenko D."/>
            <person name="Novikova G."/>
            <person name="Obukhova E."/>
            <person name="Bogdanov V."/>
            <person name="Penin A."/>
            <person name="Logacheva M."/>
        </authorList>
    </citation>
    <scope>NUCLEOTIDE SEQUENCE</scope>
    <source>
        <strain evidence="3">Hsosn_3</strain>
        <tissue evidence="3">Leaf</tissue>
    </source>
</reference>
<name>A0AAD8N6R4_9APIA</name>
<evidence type="ECO:0000259" key="2">
    <source>
        <dbReference type="Pfam" id="PF13952"/>
    </source>
</evidence>
<sequence>MEHLLVHLPYEARIAGRAHGVGKTRYLDDREYTAANNYVLFNCPEVAPYIEIFTNGLREHNPHINGAEIDKCLESDFAMWFKLYAQNTSLVPNEFVRDLASGPLRSVRSVPVYYVNGYKFHTRTYGANKSTFNSGCEWFDPTLNVGTKIHQRYNIVEVNQIKLLNVYEPFVLAMQTTQVFFCNYPSLRRDKVDWLVVCKVKARPLVELPQISESRNQDAYQDDFPEHLDVIRTDDIPTHLDDIEGTSVDLDDEEESPEEEIEIDSDEEEFSKTDESDFYDSDDA</sequence>
<dbReference type="EMBL" id="JAUIZM010000001">
    <property type="protein sequence ID" value="KAK1403710.1"/>
    <property type="molecule type" value="Genomic_DNA"/>
</dbReference>
<evidence type="ECO:0000313" key="4">
    <source>
        <dbReference type="Proteomes" id="UP001237642"/>
    </source>
</evidence>
<reference evidence="3" key="2">
    <citation type="submission" date="2023-05" db="EMBL/GenBank/DDBJ databases">
        <authorList>
            <person name="Schelkunov M.I."/>
        </authorList>
    </citation>
    <scope>NUCLEOTIDE SEQUENCE</scope>
    <source>
        <strain evidence="3">Hsosn_3</strain>
        <tissue evidence="3">Leaf</tissue>
    </source>
</reference>
<feature type="domain" description="DUF4216" evidence="2">
    <location>
        <begin position="125"/>
        <end position="197"/>
    </location>
</feature>
<comment type="caution">
    <text evidence="3">The sequence shown here is derived from an EMBL/GenBank/DDBJ whole genome shotgun (WGS) entry which is preliminary data.</text>
</comment>
<dbReference type="Proteomes" id="UP001237642">
    <property type="component" value="Unassembled WGS sequence"/>
</dbReference>
<proteinExistence type="predicted"/>
<accession>A0AAD8N6R4</accession>